<reference evidence="2" key="1">
    <citation type="submission" date="2024-07" db="EMBL/GenBank/DDBJ databases">
        <title>Two chromosome-level genome assemblies of Korean endemic species Abeliophyllum distichum and Forsythia ovata (Oleaceae).</title>
        <authorList>
            <person name="Jang H."/>
        </authorList>
    </citation>
    <scope>NUCLEOTIDE SEQUENCE [LARGE SCALE GENOMIC DNA]</scope>
</reference>
<gene>
    <name evidence="1" type="ORF">Adt_48553</name>
</gene>
<proteinExistence type="predicted"/>
<dbReference type="EMBL" id="JBFOLK010000519">
    <property type="protein sequence ID" value="KAL2453950.1"/>
    <property type="molecule type" value="Genomic_DNA"/>
</dbReference>
<comment type="caution">
    <text evidence="1">The sequence shown here is derived from an EMBL/GenBank/DDBJ whole genome shotgun (WGS) entry which is preliminary data.</text>
</comment>
<dbReference type="Proteomes" id="UP001604336">
    <property type="component" value="Unassembled WGS sequence"/>
</dbReference>
<evidence type="ECO:0000313" key="1">
    <source>
        <dbReference type="EMBL" id="KAL2453950.1"/>
    </source>
</evidence>
<dbReference type="AlphaFoldDB" id="A0ABD1NQQ9"/>
<keyword evidence="2" id="KW-1185">Reference proteome</keyword>
<accession>A0ABD1NQQ9</accession>
<sequence length="161" mass="18240">MSSVFFDKWQLLLQIAKHLESVAKGHRSKSCHCPVERWTLLISRLGILIKQGSRGDWKSPVIQKWKPPVGNKLKLNVDAAVKGWGRGFYGWSDLLEREGENSATRSMNGLQFELNPSRVIDEVESDCIIAVTAIDQLNIHAQDDKIQNQSNTTINEKPKPY</sequence>
<name>A0ABD1NQQ9_9LAMI</name>
<organism evidence="1 2">
    <name type="scientific">Abeliophyllum distichum</name>
    <dbReference type="NCBI Taxonomy" id="126358"/>
    <lineage>
        <taxon>Eukaryota</taxon>
        <taxon>Viridiplantae</taxon>
        <taxon>Streptophyta</taxon>
        <taxon>Embryophyta</taxon>
        <taxon>Tracheophyta</taxon>
        <taxon>Spermatophyta</taxon>
        <taxon>Magnoliopsida</taxon>
        <taxon>eudicotyledons</taxon>
        <taxon>Gunneridae</taxon>
        <taxon>Pentapetalae</taxon>
        <taxon>asterids</taxon>
        <taxon>lamiids</taxon>
        <taxon>Lamiales</taxon>
        <taxon>Oleaceae</taxon>
        <taxon>Forsythieae</taxon>
        <taxon>Abeliophyllum</taxon>
    </lineage>
</organism>
<evidence type="ECO:0000313" key="2">
    <source>
        <dbReference type="Proteomes" id="UP001604336"/>
    </source>
</evidence>
<protein>
    <submittedName>
        <fullName evidence="1">Uncharacterized protein</fullName>
    </submittedName>
</protein>